<feature type="transmembrane region" description="Helical" evidence="18">
    <location>
        <begin position="182"/>
        <end position="203"/>
    </location>
</feature>
<evidence type="ECO:0000256" key="2">
    <source>
        <dbReference type="ARBA" id="ARBA00008388"/>
    </source>
</evidence>
<dbReference type="Pfam" id="PF01786">
    <property type="entry name" value="AOX"/>
    <property type="match status" value="1"/>
</dbReference>
<dbReference type="GO" id="GO:0005743">
    <property type="term" value="C:mitochondrial inner membrane"/>
    <property type="evidence" value="ECO:0007669"/>
    <property type="project" value="UniProtKB-SubCell"/>
</dbReference>
<evidence type="ECO:0000256" key="12">
    <source>
        <dbReference type="ARBA" id="ARBA00023004"/>
    </source>
</evidence>
<dbReference type="FunFam" id="1.20.1260.140:FF:000002">
    <property type="entry name" value="Alternative oxidase"/>
    <property type="match status" value="1"/>
</dbReference>
<dbReference type="PANTHER" id="PTHR31803">
    <property type="entry name" value="ALTERNATIVE OXIDASE"/>
    <property type="match status" value="1"/>
</dbReference>
<keyword evidence="3" id="KW-0813">Transport</keyword>
<evidence type="ECO:0000256" key="3">
    <source>
        <dbReference type="ARBA" id="ARBA00022448"/>
    </source>
</evidence>
<dbReference type="EC" id="1.-.-.-" evidence="16"/>
<dbReference type="AlphaFoldDB" id="A0A2S5BCE5"/>
<evidence type="ECO:0000256" key="10">
    <source>
        <dbReference type="ARBA" id="ARBA00022989"/>
    </source>
</evidence>
<dbReference type="GO" id="GO:0010230">
    <property type="term" value="P:alternative respiration"/>
    <property type="evidence" value="ECO:0007669"/>
    <property type="project" value="TreeGrafter"/>
</dbReference>
<organism evidence="19 20">
    <name type="scientific">Rhodotorula taiwanensis</name>
    <dbReference type="NCBI Taxonomy" id="741276"/>
    <lineage>
        <taxon>Eukaryota</taxon>
        <taxon>Fungi</taxon>
        <taxon>Dikarya</taxon>
        <taxon>Basidiomycota</taxon>
        <taxon>Pucciniomycotina</taxon>
        <taxon>Microbotryomycetes</taxon>
        <taxon>Sporidiobolales</taxon>
        <taxon>Sporidiobolaceae</taxon>
        <taxon>Rhodotorula</taxon>
    </lineage>
</organism>
<comment type="subcellular location">
    <subcellularLocation>
        <location evidence="1">Mitochondrion inner membrane</location>
    </subcellularLocation>
</comment>
<proteinExistence type="inferred from homology"/>
<dbReference type="EMBL" id="PJQD01000024">
    <property type="protein sequence ID" value="POY74456.1"/>
    <property type="molecule type" value="Genomic_DNA"/>
</dbReference>
<keyword evidence="6 16" id="KW-0479">Metal-binding</keyword>
<evidence type="ECO:0000256" key="11">
    <source>
        <dbReference type="ARBA" id="ARBA00023002"/>
    </source>
</evidence>
<evidence type="ECO:0000256" key="16">
    <source>
        <dbReference type="RuleBase" id="RU003779"/>
    </source>
</evidence>
<dbReference type="PANTHER" id="PTHR31803:SF3">
    <property type="entry name" value="ALTERNATIVE OXIDASE"/>
    <property type="match status" value="1"/>
</dbReference>
<evidence type="ECO:0000256" key="6">
    <source>
        <dbReference type="ARBA" id="ARBA00022723"/>
    </source>
</evidence>
<keyword evidence="8" id="KW-0809">Transit peptide</keyword>
<comment type="similarity">
    <text evidence="2 16">Belongs to the alternative oxidase family.</text>
</comment>
<sequence length="416" mass="47142">MSLAVTMLRPALRGPATLRLAATPSCCRTLTSSRWLLSPQPSLRLHEELQRSFELHGRDGHPALSSPSLPASAKADQADASPNPATTEWRRSRPHEDWVLSHPVYTQEELDSIQIVERPPEGTSDKIARWLVKTSRAGFDFVTGYRHADPEAAREAARKAGKENLSVAELQKEGFLMTEKQWMARILFLESIAGVPGFTAAMLRHLHSLRLMRRDGGWIRTLLEEAENERMHLLTFMKIRQPGRFFRLMVLAAQGVFVNAFFLTYLVAPKVCHRFVGYLEEEGKLRAVLGSVKTYTHVIQAIERGEIPEWGPDGIRKVPQVARDFWRLPEDAKMIDLIRVVRADEAGHRFVNHTLAGLKKDDYNPVAMIHQSARQQGQLPGFTREESLEWSKRVQEQMTGKAIGDETKELPQPKQP</sequence>
<evidence type="ECO:0000256" key="5">
    <source>
        <dbReference type="ARBA" id="ARBA00022692"/>
    </source>
</evidence>
<comment type="caution">
    <text evidence="19">The sequence shown here is derived from an EMBL/GenBank/DDBJ whole genome shotgun (WGS) entry which is preliminary data.</text>
</comment>
<evidence type="ECO:0000256" key="4">
    <source>
        <dbReference type="ARBA" id="ARBA00022660"/>
    </source>
</evidence>
<feature type="compositionally biased region" description="Basic and acidic residues" evidence="17">
    <location>
        <begin position="383"/>
        <end position="395"/>
    </location>
</feature>
<reference evidence="19 20" key="1">
    <citation type="journal article" date="2018" name="Front. Microbiol.">
        <title>Prospects for Fungal Bioremediation of Acidic Radioactive Waste Sites: Characterization and Genome Sequence of Rhodotorula taiwanensis MD1149.</title>
        <authorList>
            <person name="Tkavc R."/>
            <person name="Matrosova V.Y."/>
            <person name="Grichenko O.E."/>
            <person name="Gostincar C."/>
            <person name="Volpe R.P."/>
            <person name="Klimenkova P."/>
            <person name="Gaidamakova E.K."/>
            <person name="Zhou C.E."/>
            <person name="Stewart B.J."/>
            <person name="Lyman M.G."/>
            <person name="Malfatti S.A."/>
            <person name="Rubinfeld B."/>
            <person name="Courtot M."/>
            <person name="Singh J."/>
            <person name="Dalgard C.L."/>
            <person name="Hamilton T."/>
            <person name="Frey K.G."/>
            <person name="Gunde-Cimerman N."/>
            <person name="Dugan L."/>
            <person name="Daly M.J."/>
        </authorList>
    </citation>
    <scope>NUCLEOTIDE SEQUENCE [LARGE SCALE GENOMIC DNA]</scope>
    <source>
        <strain evidence="19 20">MD1149</strain>
    </source>
</reference>
<evidence type="ECO:0000313" key="20">
    <source>
        <dbReference type="Proteomes" id="UP000237144"/>
    </source>
</evidence>
<keyword evidence="5 16" id="KW-0812">Transmembrane</keyword>
<accession>A0A2S5BCE5</accession>
<protein>
    <recommendedName>
        <fullName evidence="16">Alternative oxidase</fullName>
        <ecNumber evidence="16">1.-.-.-</ecNumber>
    </recommendedName>
</protein>
<dbReference type="GO" id="GO:0046872">
    <property type="term" value="F:metal ion binding"/>
    <property type="evidence" value="ECO:0007669"/>
    <property type="project" value="UniProtKB-UniRule"/>
</dbReference>
<evidence type="ECO:0000256" key="13">
    <source>
        <dbReference type="ARBA" id="ARBA00023128"/>
    </source>
</evidence>
<evidence type="ECO:0000256" key="17">
    <source>
        <dbReference type="SAM" id="MobiDB-lite"/>
    </source>
</evidence>
<evidence type="ECO:0000256" key="9">
    <source>
        <dbReference type="ARBA" id="ARBA00022982"/>
    </source>
</evidence>
<feature type="region of interest" description="Disordered" evidence="17">
    <location>
        <begin position="57"/>
        <end position="92"/>
    </location>
</feature>
<gene>
    <name evidence="19" type="ORF">BMF94_2454</name>
</gene>
<keyword evidence="4 16" id="KW-0679">Respiratory chain</keyword>
<evidence type="ECO:0000256" key="18">
    <source>
        <dbReference type="SAM" id="Phobius"/>
    </source>
</evidence>
<feature type="transmembrane region" description="Helical" evidence="18">
    <location>
        <begin position="245"/>
        <end position="268"/>
    </location>
</feature>
<feature type="compositionally biased region" description="Basic and acidic residues" evidence="17">
    <location>
        <begin position="403"/>
        <end position="416"/>
    </location>
</feature>
<feature type="compositionally biased region" description="Low complexity" evidence="17">
    <location>
        <begin position="62"/>
        <end position="73"/>
    </location>
</feature>
<feature type="region of interest" description="Disordered" evidence="17">
    <location>
        <begin position="374"/>
        <end position="416"/>
    </location>
</feature>
<evidence type="ECO:0000256" key="14">
    <source>
        <dbReference type="ARBA" id="ARBA00023136"/>
    </source>
</evidence>
<keyword evidence="12 16" id="KW-0408">Iron</keyword>
<evidence type="ECO:0000256" key="15">
    <source>
        <dbReference type="ARBA" id="ARBA00025285"/>
    </source>
</evidence>
<comment type="cofactor">
    <cofactor evidence="16">
        <name>Fe cation</name>
        <dbReference type="ChEBI" id="CHEBI:24875"/>
    </cofactor>
    <text evidence="16">Binds 2 iron ions per subunit.</text>
</comment>
<evidence type="ECO:0000256" key="1">
    <source>
        <dbReference type="ARBA" id="ARBA00004273"/>
    </source>
</evidence>
<keyword evidence="7" id="KW-0999">Mitochondrion inner membrane</keyword>
<keyword evidence="13" id="KW-0496">Mitochondrion</keyword>
<dbReference type="Gene3D" id="1.20.1260.140">
    <property type="entry name" value="Alternative oxidase"/>
    <property type="match status" value="1"/>
</dbReference>
<dbReference type="InterPro" id="IPR038659">
    <property type="entry name" value="AOX_sf"/>
</dbReference>
<name>A0A2S5BCE5_9BASI</name>
<keyword evidence="10 18" id="KW-1133">Transmembrane helix</keyword>
<dbReference type="STRING" id="741276.A0A2S5BCE5"/>
<keyword evidence="11 16" id="KW-0560">Oxidoreductase</keyword>
<keyword evidence="9 16" id="KW-0249">Electron transport</keyword>
<keyword evidence="20" id="KW-1185">Reference proteome</keyword>
<evidence type="ECO:0000256" key="7">
    <source>
        <dbReference type="ARBA" id="ARBA00022792"/>
    </source>
</evidence>
<dbReference type="Proteomes" id="UP000237144">
    <property type="component" value="Unassembled WGS sequence"/>
</dbReference>
<evidence type="ECO:0000313" key="19">
    <source>
        <dbReference type="EMBL" id="POY74456.1"/>
    </source>
</evidence>
<keyword evidence="14 16" id="KW-0472">Membrane</keyword>
<dbReference type="GO" id="GO:0098803">
    <property type="term" value="C:respiratory chain complex"/>
    <property type="evidence" value="ECO:0007669"/>
    <property type="project" value="UniProtKB-UniRule"/>
</dbReference>
<comment type="function">
    <text evidence="15">Catalyzes cyanide-resistant oxygen consumption. May increase respiration when the cytochrome respiratory pathway is restricted, or in response to low temperatures.</text>
</comment>
<dbReference type="OrthoDB" id="16906at2759"/>
<dbReference type="GO" id="GO:0009916">
    <property type="term" value="F:alternative oxidase activity"/>
    <property type="evidence" value="ECO:0007669"/>
    <property type="project" value="UniProtKB-UniRule"/>
</dbReference>
<evidence type="ECO:0000256" key="8">
    <source>
        <dbReference type="ARBA" id="ARBA00022946"/>
    </source>
</evidence>
<dbReference type="InterPro" id="IPR002680">
    <property type="entry name" value="AOX"/>
</dbReference>
<dbReference type="CDD" id="cd01053">
    <property type="entry name" value="AOX"/>
    <property type="match status" value="1"/>
</dbReference>